<organism evidence="3 4">
    <name type="scientific">Motilimonas cestriensis</name>
    <dbReference type="NCBI Taxonomy" id="2742685"/>
    <lineage>
        <taxon>Bacteria</taxon>
        <taxon>Pseudomonadati</taxon>
        <taxon>Pseudomonadota</taxon>
        <taxon>Gammaproteobacteria</taxon>
        <taxon>Alteromonadales</taxon>
        <taxon>Alteromonadales genera incertae sedis</taxon>
        <taxon>Motilimonas</taxon>
    </lineage>
</organism>
<name>A0ABS8WER9_9GAMM</name>
<dbReference type="NCBIfam" id="NF003840">
    <property type="entry name" value="PRK05421.1-2"/>
    <property type="match status" value="1"/>
</dbReference>
<dbReference type="EMBL" id="JAIMJA010000024">
    <property type="protein sequence ID" value="MCE2596783.1"/>
    <property type="molecule type" value="Genomic_DNA"/>
</dbReference>
<dbReference type="NCBIfam" id="NF003842">
    <property type="entry name" value="PRK05421.1-4"/>
    <property type="match status" value="1"/>
</dbReference>
<evidence type="ECO:0000259" key="2">
    <source>
        <dbReference type="Pfam" id="PF03372"/>
    </source>
</evidence>
<evidence type="ECO:0000256" key="1">
    <source>
        <dbReference type="SAM" id="Phobius"/>
    </source>
</evidence>
<keyword evidence="1" id="KW-1133">Transmembrane helix</keyword>
<dbReference type="Pfam" id="PF03372">
    <property type="entry name" value="Exo_endo_phos"/>
    <property type="match status" value="1"/>
</dbReference>
<dbReference type="GO" id="GO:0004519">
    <property type="term" value="F:endonuclease activity"/>
    <property type="evidence" value="ECO:0007669"/>
    <property type="project" value="UniProtKB-KW"/>
</dbReference>
<gene>
    <name evidence="3" type="ORF">K6Y31_18555</name>
</gene>
<evidence type="ECO:0000313" key="4">
    <source>
        <dbReference type="Proteomes" id="UP001201273"/>
    </source>
</evidence>
<dbReference type="Gene3D" id="3.60.10.10">
    <property type="entry name" value="Endonuclease/exonuclease/phosphatase"/>
    <property type="match status" value="1"/>
</dbReference>
<keyword evidence="1" id="KW-0812">Transmembrane</keyword>
<dbReference type="InterPro" id="IPR005135">
    <property type="entry name" value="Endo/exonuclease/phosphatase"/>
</dbReference>
<protein>
    <submittedName>
        <fullName evidence="3">Endonuclease/exonuclease/phosphatase family protein</fullName>
    </submittedName>
</protein>
<dbReference type="Proteomes" id="UP001201273">
    <property type="component" value="Unassembled WGS sequence"/>
</dbReference>
<keyword evidence="3" id="KW-0540">Nuclease</keyword>
<feature type="transmembrane region" description="Helical" evidence="1">
    <location>
        <begin position="15"/>
        <end position="36"/>
    </location>
</feature>
<keyword evidence="1" id="KW-0472">Membrane</keyword>
<comment type="caution">
    <text evidence="3">The sequence shown here is derived from an EMBL/GenBank/DDBJ whole genome shotgun (WGS) entry which is preliminary data.</text>
</comment>
<reference evidence="3 4" key="1">
    <citation type="journal article" date="2022" name="Environ. Microbiol. Rep.">
        <title>Eco-phylogenetic analyses reveal divergent evolution of vitamin B12 metabolism in the marine bacterial family 'Psychromonadaceae'.</title>
        <authorList>
            <person name="Jin X."/>
            <person name="Yang Y."/>
            <person name="Cao H."/>
            <person name="Gao B."/>
            <person name="Zhao Z."/>
        </authorList>
    </citation>
    <scope>NUCLEOTIDE SEQUENCE [LARGE SCALE GENOMIC DNA]</scope>
    <source>
        <strain evidence="3 4">MKS20</strain>
    </source>
</reference>
<accession>A0ABS8WER9</accession>
<feature type="domain" description="Endonuclease/exonuclease/phosphatase" evidence="2">
    <location>
        <begin position="83"/>
        <end position="287"/>
    </location>
</feature>
<sequence length="297" mass="33493">MKKMLKNTNGQLKKFIFPIIILLVMCIFIFSVNYNFVLNSSVYSLSTSGFHATASCPQWQALHAKNINMPSKAIPTRFRLVVWNIYKYQDLQWRTALDKLSQSTDVLMLQEAVANEATNQYWLTRQWHGVLVNAFQVGDTAFGVQTLAKEITEQVCISLMAEPYIRVPKSALAVKYSWQGSDLPLLLINIHGINFTLGTEALKAQLLPLLQTIEAHQGPVIFAGDFNTWSQARTDLLDSLLARLGLSSVTFAPDHRLRVMGMPLDHVYYRGLKVEQAFSSLDQGSDHQPLIMTFSPL</sequence>
<evidence type="ECO:0000313" key="3">
    <source>
        <dbReference type="EMBL" id="MCE2596783.1"/>
    </source>
</evidence>
<dbReference type="SUPFAM" id="SSF56219">
    <property type="entry name" value="DNase I-like"/>
    <property type="match status" value="1"/>
</dbReference>
<keyword evidence="3" id="KW-0378">Hydrolase</keyword>
<proteinExistence type="predicted"/>
<dbReference type="InterPro" id="IPR036691">
    <property type="entry name" value="Endo/exonu/phosph_ase_sf"/>
</dbReference>
<keyword evidence="3" id="KW-0255">Endonuclease</keyword>
<keyword evidence="4" id="KW-1185">Reference proteome</keyword>